<dbReference type="PRINTS" id="PR01434">
    <property type="entry name" value="NADHDHGNASE5"/>
</dbReference>
<feature type="transmembrane region" description="Helical" evidence="6">
    <location>
        <begin position="151"/>
        <end position="169"/>
    </location>
</feature>
<dbReference type="STRING" id="1387353.BSF38_04678"/>
<evidence type="ECO:0000313" key="9">
    <source>
        <dbReference type="EMBL" id="APW63117.1"/>
    </source>
</evidence>
<keyword evidence="10" id="KW-1185">Reference proteome</keyword>
<dbReference type="AlphaFoldDB" id="A0A1U7CVZ6"/>
<feature type="transmembrane region" description="Helical" evidence="6">
    <location>
        <begin position="6"/>
        <end position="30"/>
    </location>
</feature>
<evidence type="ECO:0000259" key="7">
    <source>
        <dbReference type="Pfam" id="PF00361"/>
    </source>
</evidence>
<dbReference type="GO" id="GO:0012505">
    <property type="term" value="C:endomembrane system"/>
    <property type="evidence" value="ECO:0007669"/>
    <property type="project" value="UniProtKB-SubCell"/>
</dbReference>
<dbReference type="InterPro" id="IPR003945">
    <property type="entry name" value="NU5C-like"/>
</dbReference>
<gene>
    <name evidence="9" type="primary">nuoL_3</name>
    <name evidence="9" type="ORF">BSF38_04678</name>
</gene>
<evidence type="ECO:0000256" key="1">
    <source>
        <dbReference type="ARBA" id="ARBA00004127"/>
    </source>
</evidence>
<dbReference type="EMBL" id="CP019082">
    <property type="protein sequence ID" value="APW63117.1"/>
    <property type="molecule type" value="Genomic_DNA"/>
</dbReference>
<sequence>MNPWIFDVLGLAAIGAPALLLSVFGLASLASRPLSEEAIARWTASCVCCGLFAVVTMFSIMLWTGLRYVPVEIGDWVALPEESFRFQLKFVFDRLSIPFAALSFVIVGVVGAFANRYLHREPGYRRFFLYFAVFLLGMIVAALAGTIETLFLGWELVGLSSALLVAFFHERPAPVFNAQRIWSVYRISDAAFLIAALMLHHVTGSGDFAVLTGSGPWPHGEAALTSAQALGVGLLLLIAAAGKSGLIPFSGWLPRAMEGPTPSSAAFYGALSVHLGVYLLLRVSPILELSTLLCIAVVAIGLASAAFGVIAGRVQTDVKCALAYASLTQVGIITAEIGLGFRYLPLIHIIGHVCQRTLQLLRSPSLLHDYHQLENAIGGHLHYDDSLSRRWLSAATRKRLYRIGLDRGQLDGGLDRFIVRPFMRGFRWCDRMERRWTDLLTGRISRESDHVASVAPTAEEL</sequence>
<dbReference type="Pfam" id="PF00662">
    <property type="entry name" value="Proton_antipo_N"/>
    <property type="match status" value="1"/>
</dbReference>
<keyword evidence="3 6" id="KW-1133">Transmembrane helix</keyword>
<organism evidence="9 10">
    <name type="scientific">Paludisphaera borealis</name>
    <dbReference type="NCBI Taxonomy" id="1387353"/>
    <lineage>
        <taxon>Bacteria</taxon>
        <taxon>Pseudomonadati</taxon>
        <taxon>Planctomycetota</taxon>
        <taxon>Planctomycetia</taxon>
        <taxon>Isosphaerales</taxon>
        <taxon>Isosphaeraceae</taxon>
        <taxon>Paludisphaera</taxon>
    </lineage>
</organism>
<feature type="transmembrane region" description="Helical" evidence="6">
    <location>
        <begin position="127"/>
        <end position="145"/>
    </location>
</feature>
<proteinExistence type="predicted"/>
<dbReference type="OrthoDB" id="9807568at2"/>
<feature type="transmembrane region" description="Helical" evidence="6">
    <location>
        <begin position="289"/>
        <end position="310"/>
    </location>
</feature>
<dbReference type="KEGG" id="pbor:BSF38_04678"/>
<dbReference type="EC" id="1.6.5.11" evidence="9"/>
<dbReference type="GO" id="GO:0042773">
    <property type="term" value="P:ATP synthesis coupled electron transport"/>
    <property type="evidence" value="ECO:0007669"/>
    <property type="project" value="InterPro"/>
</dbReference>
<dbReference type="InterPro" id="IPR001516">
    <property type="entry name" value="Proton_antipo_N"/>
</dbReference>
<keyword evidence="9" id="KW-0560">Oxidoreductase</keyword>
<keyword evidence="4 6" id="KW-0472">Membrane</keyword>
<evidence type="ECO:0000256" key="6">
    <source>
        <dbReference type="SAM" id="Phobius"/>
    </source>
</evidence>
<keyword evidence="2 5" id="KW-0812">Transmembrane</keyword>
<dbReference type="Pfam" id="PF00361">
    <property type="entry name" value="Proton_antipo_M"/>
    <property type="match status" value="1"/>
</dbReference>
<comment type="subcellular location">
    <subcellularLocation>
        <location evidence="1">Endomembrane system</location>
        <topology evidence="1">Multi-pass membrane protein</topology>
    </subcellularLocation>
    <subcellularLocation>
        <location evidence="5">Membrane</location>
        <topology evidence="5">Multi-pass membrane protein</topology>
    </subcellularLocation>
</comment>
<feature type="domain" description="NADH-Ubiquinone oxidoreductase (complex I) chain 5 N-terminal" evidence="8">
    <location>
        <begin position="81"/>
        <end position="128"/>
    </location>
</feature>
<dbReference type="PANTHER" id="PTHR42829">
    <property type="entry name" value="NADH-UBIQUINONE OXIDOREDUCTASE CHAIN 5"/>
    <property type="match status" value="1"/>
</dbReference>
<feature type="transmembrane region" description="Helical" evidence="6">
    <location>
        <begin position="265"/>
        <end position="283"/>
    </location>
</feature>
<dbReference type="InterPro" id="IPR001750">
    <property type="entry name" value="ND/Mrp_TM"/>
</dbReference>
<evidence type="ECO:0000256" key="2">
    <source>
        <dbReference type="ARBA" id="ARBA00022692"/>
    </source>
</evidence>
<evidence type="ECO:0000256" key="3">
    <source>
        <dbReference type="ARBA" id="ARBA00022989"/>
    </source>
</evidence>
<name>A0A1U7CVZ6_9BACT</name>
<dbReference type="GO" id="GO:0015990">
    <property type="term" value="P:electron transport coupled proton transport"/>
    <property type="evidence" value="ECO:0007669"/>
    <property type="project" value="TreeGrafter"/>
</dbReference>
<feature type="transmembrane region" description="Helical" evidence="6">
    <location>
        <begin position="95"/>
        <end position="115"/>
    </location>
</feature>
<reference evidence="10" key="1">
    <citation type="submission" date="2016-12" db="EMBL/GenBank/DDBJ databases">
        <title>Comparative genomics of four Isosphaeraceae planctomycetes: a common pool of plasmids and glycoside hydrolase genes.</title>
        <authorList>
            <person name="Ivanova A."/>
        </authorList>
    </citation>
    <scope>NUCLEOTIDE SEQUENCE [LARGE SCALE GENOMIC DNA]</scope>
    <source>
        <strain evidence="10">PX4</strain>
    </source>
</reference>
<evidence type="ECO:0000256" key="4">
    <source>
        <dbReference type="ARBA" id="ARBA00023136"/>
    </source>
</evidence>
<feature type="transmembrane region" description="Helical" evidence="6">
    <location>
        <begin position="42"/>
        <end position="66"/>
    </location>
</feature>
<feature type="transmembrane region" description="Helical" evidence="6">
    <location>
        <begin position="190"/>
        <end position="210"/>
    </location>
</feature>
<protein>
    <submittedName>
        <fullName evidence="9">NADH-quinone oxidoreductase subunit L</fullName>
        <ecNumber evidence="9">1.6.5.11</ecNumber>
    </submittedName>
</protein>
<evidence type="ECO:0000313" key="10">
    <source>
        <dbReference type="Proteomes" id="UP000186309"/>
    </source>
</evidence>
<dbReference type="GO" id="GO:0016020">
    <property type="term" value="C:membrane"/>
    <property type="evidence" value="ECO:0007669"/>
    <property type="project" value="UniProtKB-SubCell"/>
</dbReference>
<feature type="domain" description="NADH:quinone oxidoreductase/Mrp antiporter transmembrane" evidence="7">
    <location>
        <begin position="149"/>
        <end position="372"/>
    </location>
</feature>
<dbReference type="PANTHER" id="PTHR42829:SF2">
    <property type="entry name" value="NADH-UBIQUINONE OXIDOREDUCTASE CHAIN 5"/>
    <property type="match status" value="1"/>
</dbReference>
<dbReference type="GO" id="GO:0008137">
    <property type="term" value="F:NADH dehydrogenase (ubiquinone) activity"/>
    <property type="evidence" value="ECO:0007669"/>
    <property type="project" value="InterPro"/>
</dbReference>
<feature type="transmembrane region" description="Helical" evidence="6">
    <location>
        <begin position="230"/>
        <end position="253"/>
    </location>
</feature>
<accession>A0A1U7CVZ6</accession>
<evidence type="ECO:0000256" key="5">
    <source>
        <dbReference type="RuleBase" id="RU000320"/>
    </source>
</evidence>
<dbReference type="GO" id="GO:0003954">
    <property type="term" value="F:NADH dehydrogenase activity"/>
    <property type="evidence" value="ECO:0007669"/>
    <property type="project" value="TreeGrafter"/>
</dbReference>
<dbReference type="RefSeq" id="WP_076349515.1">
    <property type="nucleotide sequence ID" value="NZ_CP019082.1"/>
</dbReference>
<evidence type="ECO:0000259" key="8">
    <source>
        <dbReference type="Pfam" id="PF00662"/>
    </source>
</evidence>
<dbReference type="Proteomes" id="UP000186309">
    <property type="component" value="Chromosome"/>
</dbReference>